<feature type="region of interest" description="Disordered" evidence="2">
    <location>
        <begin position="358"/>
        <end position="616"/>
    </location>
</feature>
<dbReference type="Pfam" id="PF04427">
    <property type="entry name" value="Brix"/>
    <property type="match status" value="1"/>
</dbReference>
<evidence type="ECO:0000256" key="1">
    <source>
        <dbReference type="SAM" id="Coils"/>
    </source>
</evidence>
<comment type="caution">
    <text evidence="4">The sequence shown here is derived from an EMBL/GenBank/DDBJ whole genome shotgun (WGS) entry which is preliminary data.</text>
</comment>
<protein>
    <recommendedName>
        <fullName evidence="3">Brix domain-containing protein</fullName>
    </recommendedName>
</protein>
<dbReference type="Proteomes" id="UP000324800">
    <property type="component" value="Unassembled WGS sequence"/>
</dbReference>
<feature type="domain" description="Brix" evidence="3">
    <location>
        <begin position="6"/>
        <end position="333"/>
    </location>
</feature>
<feature type="compositionally biased region" description="Basic and acidic residues" evidence="2">
    <location>
        <begin position="572"/>
        <end position="588"/>
    </location>
</feature>
<dbReference type="InterPro" id="IPR007109">
    <property type="entry name" value="Brix"/>
</dbReference>
<dbReference type="GO" id="GO:0006364">
    <property type="term" value="P:rRNA processing"/>
    <property type="evidence" value="ECO:0007669"/>
    <property type="project" value="InterPro"/>
</dbReference>
<feature type="compositionally biased region" description="Acidic residues" evidence="2">
    <location>
        <begin position="408"/>
        <end position="421"/>
    </location>
</feature>
<dbReference type="PROSITE" id="PS50833">
    <property type="entry name" value="BRIX"/>
    <property type="match status" value="1"/>
</dbReference>
<feature type="coiled-coil region" evidence="1">
    <location>
        <begin position="201"/>
        <end position="231"/>
    </location>
</feature>
<dbReference type="PANTHER" id="PTHR12661:SF5">
    <property type="entry name" value="SUPPRESSOR OF SWI4 1 HOMOLOG"/>
    <property type="match status" value="1"/>
</dbReference>
<evidence type="ECO:0000313" key="4">
    <source>
        <dbReference type="EMBL" id="KAA6401864.1"/>
    </source>
</evidence>
<dbReference type="PANTHER" id="PTHR12661">
    <property type="entry name" value="PETER PAN-RELATED"/>
    <property type="match status" value="1"/>
</dbReference>
<accession>A0A5J4X3R2</accession>
<feature type="compositionally biased region" description="Acidic residues" evidence="2">
    <location>
        <begin position="263"/>
        <end position="273"/>
    </location>
</feature>
<proteinExistence type="predicted"/>
<evidence type="ECO:0000259" key="3">
    <source>
        <dbReference type="PROSITE" id="PS50833"/>
    </source>
</evidence>
<keyword evidence="1" id="KW-0175">Coiled coil</keyword>
<dbReference type="GO" id="GO:0000027">
    <property type="term" value="P:ribosomal large subunit assembly"/>
    <property type="evidence" value="ECO:0007669"/>
    <property type="project" value="TreeGrafter"/>
</dbReference>
<feature type="compositionally biased region" description="Basic and acidic residues" evidence="2">
    <location>
        <begin position="358"/>
        <end position="407"/>
    </location>
</feature>
<evidence type="ECO:0000313" key="5">
    <source>
        <dbReference type="Proteomes" id="UP000324800"/>
    </source>
</evidence>
<dbReference type="GO" id="GO:0019843">
    <property type="term" value="F:rRNA binding"/>
    <property type="evidence" value="ECO:0007669"/>
    <property type="project" value="InterPro"/>
</dbReference>
<feature type="compositionally biased region" description="Basic residues" evidence="2">
    <location>
        <begin position="602"/>
        <end position="616"/>
    </location>
</feature>
<dbReference type="EMBL" id="SNRW01000324">
    <property type="protein sequence ID" value="KAA6401864.1"/>
    <property type="molecule type" value="Genomic_DNA"/>
</dbReference>
<dbReference type="SMART" id="SM00879">
    <property type="entry name" value="Brix"/>
    <property type="match status" value="1"/>
</dbReference>
<feature type="compositionally biased region" description="Basic and acidic residues" evidence="2">
    <location>
        <begin position="425"/>
        <end position="437"/>
    </location>
</feature>
<feature type="compositionally biased region" description="Acidic residues" evidence="2">
    <location>
        <begin position="472"/>
        <end position="486"/>
    </location>
</feature>
<dbReference type="OrthoDB" id="10261452at2759"/>
<dbReference type="AlphaFoldDB" id="A0A5J4X3R2"/>
<reference evidence="4 5" key="1">
    <citation type="submission" date="2019-03" db="EMBL/GenBank/DDBJ databases">
        <title>Single cell metagenomics reveals metabolic interactions within the superorganism composed of flagellate Streblomastix strix and complex community of Bacteroidetes bacteria on its surface.</title>
        <authorList>
            <person name="Treitli S.C."/>
            <person name="Kolisko M."/>
            <person name="Husnik F."/>
            <person name="Keeling P."/>
            <person name="Hampl V."/>
        </authorList>
    </citation>
    <scope>NUCLEOTIDE SEQUENCE [LARGE SCALE GENOMIC DNA]</scope>
    <source>
        <strain evidence="4">ST1C</strain>
    </source>
</reference>
<sequence>MNEAVPRAVSYAPGKAPPALKQLASDMCKVLEPNSFPKLRINKKNSKKDILHVAGQLGITHLLCFTATETNSYLRLVRLPRGPTLTFQLIDFSCARDVQKIIPHAVTSSKTAFLKAPLIVLSKFSEGGSEVTLQQQMLQHLFPAIDLQKTKIQTCKRVVLFKRDPLTDEIEMRHYYIGQKPAGINKIVQQILEKKLDLNESSHIQQMLQQLEDENEEINALTKDLNMKMERDNEIDVFQNKEKIKEEQTDGIKKEIIQLDLNNQDDTDNDKDDDQDRNIKKEEEDIKVDIKEEEEDELNQLNNANRGKIAVQLSDMGPRIRMKLIKVEDGYFGGEVKYHRYIQKSEAEIKETRERIEKREQERKQRAGEMKAILEGKKRQKEEKLQKKKEKRESKQKQQMDKEMEMKSEEDEELKDEDEDYVGQQKKEKDLKKKLDKSEDDETNDFFSQQMKMVKVKRKREQGREDDSNSNNEDEDESDTDSDSVDDQIRNIDEDSAEEYIRSFQQQRKDEEEIEQELRRKNLEKSMKANQNKGKQQNKSKKKNKYKNQQNKRGRSKSLSMRPNKNSIDGNEDQKREMGYRQMVNEKKNRGRSTTNENGKQVRGHGVKRRRDQSEE</sequence>
<name>A0A5J4X3R2_9EUKA</name>
<feature type="compositionally biased region" description="Basic residues" evidence="2">
    <location>
        <begin position="536"/>
        <end position="556"/>
    </location>
</feature>
<gene>
    <name evidence="4" type="ORF">EZS28_002611</name>
</gene>
<evidence type="ECO:0000256" key="2">
    <source>
        <dbReference type="SAM" id="MobiDB-lite"/>
    </source>
</evidence>
<feature type="compositionally biased region" description="Basic and acidic residues" evidence="2">
    <location>
        <begin position="274"/>
        <end position="286"/>
    </location>
</feature>
<feature type="region of interest" description="Disordered" evidence="2">
    <location>
        <begin position="260"/>
        <end position="286"/>
    </location>
</feature>
<feature type="compositionally biased region" description="Polar residues" evidence="2">
    <location>
        <begin position="557"/>
        <end position="569"/>
    </location>
</feature>
<dbReference type="GO" id="GO:0030687">
    <property type="term" value="C:preribosome, large subunit precursor"/>
    <property type="evidence" value="ECO:0007669"/>
    <property type="project" value="TreeGrafter"/>
</dbReference>
<feature type="compositionally biased region" description="Basic and acidic residues" evidence="2">
    <location>
        <begin position="507"/>
        <end position="527"/>
    </location>
</feature>
<organism evidence="4 5">
    <name type="scientific">Streblomastix strix</name>
    <dbReference type="NCBI Taxonomy" id="222440"/>
    <lineage>
        <taxon>Eukaryota</taxon>
        <taxon>Metamonada</taxon>
        <taxon>Preaxostyla</taxon>
        <taxon>Oxymonadida</taxon>
        <taxon>Streblomastigidae</taxon>
        <taxon>Streblomastix</taxon>
    </lineage>
</organism>
<dbReference type="InterPro" id="IPR045112">
    <property type="entry name" value="PPAN-like"/>
</dbReference>